<evidence type="ECO:0000256" key="1">
    <source>
        <dbReference type="SAM" id="SignalP"/>
    </source>
</evidence>
<dbReference type="CDD" id="cd00037">
    <property type="entry name" value="CLECT"/>
    <property type="match status" value="1"/>
</dbReference>
<feature type="domain" description="C-type lectin" evidence="2">
    <location>
        <begin position="77"/>
        <end position="202"/>
    </location>
</feature>
<dbReference type="SUPFAM" id="SSF56436">
    <property type="entry name" value="C-type lectin-like"/>
    <property type="match status" value="1"/>
</dbReference>
<dbReference type="InterPro" id="IPR016187">
    <property type="entry name" value="CTDL_fold"/>
</dbReference>
<dbReference type="InterPro" id="IPR050111">
    <property type="entry name" value="C-type_lectin/snaclec_domain"/>
</dbReference>
<protein>
    <recommendedName>
        <fullName evidence="2">C-type lectin domain-containing protein</fullName>
    </recommendedName>
</protein>
<organism evidence="3 4">
    <name type="scientific">Nasonia vitripennis</name>
    <name type="common">Parasitic wasp</name>
    <dbReference type="NCBI Taxonomy" id="7425"/>
    <lineage>
        <taxon>Eukaryota</taxon>
        <taxon>Metazoa</taxon>
        <taxon>Ecdysozoa</taxon>
        <taxon>Arthropoda</taxon>
        <taxon>Hexapoda</taxon>
        <taxon>Insecta</taxon>
        <taxon>Pterygota</taxon>
        <taxon>Neoptera</taxon>
        <taxon>Endopterygota</taxon>
        <taxon>Hymenoptera</taxon>
        <taxon>Apocrita</taxon>
        <taxon>Proctotrupomorpha</taxon>
        <taxon>Chalcidoidea</taxon>
        <taxon>Pteromalidae</taxon>
        <taxon>Pteromalinae</taxon>
        <taxon>Nasonia</taxon>
    </lineage>
</organism>
<dbReference type="FunCoup" id="A0A7M7G1A6">
    <property type="interactions" value="12"/>
</dbReference>
<name>A0A7M7G1A6_NASVI</name>
<dbReference type="PROSITE" id="PS50041">
    <property type="entry name" value="C_TYPE_LECTIN_2"/>
    <property type="match status" value="1"/>
</dbReference>
<evidence type="ECO:0000259" key="2">
    <source>
        <dbReference type="PROSITE" id="PS50041"/>
    </source>
</evidence>
<keyword evidence="4" id="KW-1185">Reference proteome</keyword>
<dbReference type="PANTHER" id="PTHR22803">
    <property type="entry name" value="MANNOSE, PHOSPHOLIPASE, LECTIN RECEPTOR RELATED"/>
    <property type="match status" value="1"/>
</dbReference>
<dbReference type="InterPro" id="IPR016186">
    <property type="entry name" value="C-type_lectin-like/link_sf"/>
</dbReference>
<dbReference type="OrthoDB" id="7357196at2759"/>
<dbReference type="Pfam" id="PF00059">
    <property type="entry name" value="Lectin_C"/>
    <property type="match status" value="1"/>
</dbReference>
<accession>A0A7M7G1A6</accession>
<dbReference type="EnsemblMetazoa" id="XM_001599848">
    <property type="protein sequence ID" value="XP_001599898"/>
    <property type="gene ID" value="LOC100113559"/>
</dbReference>
<dbReference type="RefSeq" id="XP_001599898.2">
    <property type="nucleotide sequence ID" value="XM_001599848.6"/>
</dbReference>
<dbReference type="SMR" id="A0A7M7G1A6"/>
<proteinExistence type="predicted"/>
<dbReference type="Proteomes" id="UP000002358">
    <property type="component" value="Chromosome 3"/>
</dbReference>
<dbReference type="AlphaFoldDB" id="A0A7M7G1A6"/>
<reference evidence="3" key="1">
    <citation type="submission" date="2021-01" db="UniProtKB">
        <authorList>
            <consortium name="EnsemblMetazoa"/>
        </authorList>
    </citation>
    <scope>IDENTIFICATION</scope>
</reference>
<dbReference type="Gene3D" id="3.10.100.10">
    <property type="entry name" value="Mannose-Binding Protein A, subunit A"/>
    <property type="match status" value="1"/>
</dbReference>
<feature type="chain" id="PRO_5029639654" description="C-type lectin domain-containing protein" evidence="1">
    <location>
        <begin position="24"/>
        <end position="209"/>
    </location>
</feature>
<feature type="signal peptide" evidence="1">
    <location>
        <begin position="1"/>
        <end position="23"/>
    </location>
</feature>
<keyword evidence="1" id="KW-0732">Signal</keyword>
<dbReference type="InterPro" id="IPR001304">
    <property type="entry name" value="C-type_lectin-like"/>
</dbReference>
<evidence type="ECO:0000313" key="3">
    <source>
        <dbReference type="EnsemblMetazoa" id="XP_001599898"/>
    </source>
</evidence>
<dbReference type="SMART" id="SM00034">
    <property type="entry name" value="CLECT"/>
    <property type="match status" value="1"/>
</dbReference>
<evidence type="ECO:0000313" key="4">
    <source>
        <dbReference type="Proteomes" id="UP000002358"/>
    </source>
</evidence>
<dbReference type="InParanoid" id="A0A7M7G1A6"/>
<dbReference type="KEGG" id="nvi:100113559"/>
<sequence>MIQPLVVSIFAILIGGQIQPSLSSEEMNLHLCKSNKTVTVQILTGQNDDMSCKCQAGLSNQPFTREDYLYTPGIGSHKLHTVAKPWNEARQICKEENAHLAIINSKAEEKVLLETMKKAGLRINARHTTDQAYLGIHDFFKEGEWLTIFGESIYSAGYAEWSTNWYVRQPDNAGNGENCGTLVLNGGMNDNACHIPLAFFCETPLPCTD</sequence>
<dbReference type="GeneID" id="100113559"/>